<comment type="similarity">
    <text evidence="1">Belongs to the protein disulfide isomerase family.</text>
</comment>
<dbReference type="GO" id="GO:0034976">
    <property type="term" value="P:response to endoplasmic reticulum stress"/>
    <property type="evidence" value="ECO:0000318"/>
    <property type="project" value="GO_Central"/>
</dbReference>
<dbReference type="CTD" id="121506"/>
<reference evidence="3" key="1">
    <citation type="submission" date="2024-01" db="EMBL/GenBank/DDBJ databases">
        <title>GRCr8: a new rat reference genome assembly contstructed from accurate long reads and long range scaffolding.</title>
        <authorList>
            <person name="Doris P.A."/>
            <person name="Kalbfleisch T."/>
            <person name="Li K."/>
            <person name="Howe K."/>
            <person name="Wood J."/>
        </authorList>
    </citation>
    <scope>NUCLEOTIDE SEQUENCE [LARGE SCALE GENOMIC DNA]</scope>
    <source>
        <strain evidence="3">Brown Norway</strain>
    </source>
</reference>
<keyword evidence="4" id="KW-1185">Reference proteome</keyword>
<evidence type="ECO:0000256" key="1">
    <source>
        <dbReference type="ARBA" id="ARBA00006347"/>
    </source>
</evidence>
<dbReference type="FunCoup" id="D4A9L9">
    <property type="interactions" value="8"/>
</dbReference>
<gene>
    <name evidence="3 5" type="primary">Erp27</name>
</gene>
<dbReference type="SUPFAM" id="SSF52833">
    <property type="entry name" value="Thioredoxin-like"/>
    <property type="match status" value="2"/>
</dbReference>
<evidence type="ECO:0000313" key="4">
    <source>
        <dbReference type="Proteomes" id="UP000002494"/>
    </source>
</evidence>
<dbReference type="STRING" id="10116.ENSRNOP00000052551"/>
<dbReference type="KEGG" id="rno:297698"/>
<proteinExistence type="inferred from homology"/>
<dbReference type="PaxDb" id="10116-ENSRNOP00000052551"/>
<dbReference type="SMR" id="D4A9L9"/>
<reference evidence="3" key="2">
    <citation type="submission" date="2025-08" db="UniProtKB">
        <authorList>
            <consortium name="Ensembl"/>
        </authorList>
    </citation>
    <scope>IDENTIFICATION</scope>
    <source>
        <strain evidence="3">Brown Norway</strain>
    </source>
</reference>
<evidence type="ECO:0000313" key="5">
    <source>
        <dbReference type="RGD" id="1565381"/>
    </source>
</evidence>
<accession>D4A9L9</accession>
<dbReference type="Pfam" id="PF13848">
    <property type="entry name" value="Thioredoxin_6"/>
    <property type="match status" value="1"/>
</dbReference>
<dbReference type="GO" id="GO:0005783">
    <property type="term" value="C:endoplasmic reticulum"/>
    <property type="evidence" value="ECO:0000318"/>
    <property type="project" value="GO_Central"/>
</dbReference>
<dbReference type="eggNOG" id="KOG0191">
    <property type="taxonomic scope" value="Eukaryota"/>
</dbReference>
<keyword evidence="2" id="KW-0732">Signal</keyword>
<dbReference type="Ensembl" id="ENSRNOT00000055691.4">
    <property type="protein sequence ID" value="ENSRNOP00000052551.3"/>
    <property type="gene ID" value="ENSRNOG00000005787.8"/>
</dbReference>
<dbReference type="AGR" id="RGD:1565381"/>
<dbReference type="PANTHER" id="PTHR18929">
    <property type="entry name" value="PROTEIN DISULFIDE ISOMERASE"/>
    <property type="match status" value="1"/>
</dbReference>
<dbReference type="Bgee" id="ENSRNOG00000005787">
    <property type="expression patterns" value="Expressed in pancreas and 11 other cell types or tissues"/>
</dbReference>
<dbReference type="PANTHER" id="PTHR18929:SF193">
    <property type="entry name" value="ENDOPLASMIC RETICULUM RESIDENT PROTEIN 27"/>
    <property type="match status" value="1"/>
</dbReference>
<evidence type="ECO:0000256" key="2">
    <source>
        <dbReference type="SAM" id="SignalP"/>
    </source>
</evidence>
<dbReference type="GO" id="GO:0005788">
    <property type="term" value="C:endoplasmic reticulum lumen"/>
    <property type="evidence" value="ECO:0007669"/>
    <property type="project" value="UniProtKB-SubCell"/>
</dbReference>
<feature type="chain" id="PRO_5046410298" evidence="2">
    <location>
        <begin position="51"/>
        <end position="297"/>
    </location>
</feature>
<dbReference type="CDD" id="cd02982">
    <property type="entry name" value="PDI_b'_family"/>
    <property type="match status" value="1"/>
</dbReference>
<dbReference type="GO" id="GO:0006986">
    <property type="term" value="P:response to unfolded protein"/>
    <property type="evidence" value="ECO:0007669"/>
    <property type="project" value="UniProtKB-KW"/>
</dbReference>
<dbReference type="UCSC" id="RGD:1565381">
    <property type="organism name" value="rat"/>
</dbReference>
<dbReference type="RGD" id="1565381">
    <property type="gene designation" value="Erp27"/>
</dbReference>
<protein>
    <submittedName>
        <fullName evidence="3">Endoplasmic reticulum protein 27</fullName>
    </submittedName>
</protein>
<dbReference type="OMA" id="EESHGYK"/>
<dbReference type="GO" id="GO:0006457">
    <property type="term" value="P:protein folding"/>
    <property type="evidence" value="ECO:0000318"/>
    <property type="project" value="GO_Central"/>
</dbReference>
<reference evidence="3" key="3">
    <citation type="submission" date="2025-09" db="UniProtKB">
        <authorList>
            <consortium name="Ensembl"/>
        </authorList>
    </citation>
    <scope>IDENTIFICATION</scope>
    <source>
        <strain evidence="3">Brown Norway</strain>
    </source>
</reference>
<dbReference type="AlphaFoldDB" id="D4A9L9"/>
<dbReference type="OrthoDB" id="8667660at2759"/>
<dbReference type="GeneTree" id="ENSGT00930000151058"/>
<dbReference type="Proteomes" id="UP000002494">
    <property type="component" value="Chromosome 4"/>
</dbReference>
<organism evidence="3 4">
    <name type="scientific">Rattus norvegicus</name>
    <name type="common">Rat</name>
    <dbReference type="NCBI Taxonomy" id="10116"/>
    <lineage>
        <taxon>Eukaryota</taxon>
        <taxon>Metazoa</taxon>
        <taxon>Chordata</taxon>
        <taxon>Craniata</taxon>
        <taxon>Vertebrata</taxon>
        <taxon>Euteleostomi</taxon>
        <taxon>Mammalia</taxon>
        <taxon>Eutheria</taxon>
        <taxon>Euarchontoglires</taxon>
        <taxon>Glires</taxon>
        <taxon>Rodentia</taxon>
        <taxon>Myomorpha</taxon>
        <taxon>Muroidea</taxon>
        <taxon>Muridae</taxon>
        <taxon>Murinae</taxon>
        <taxon>Rattus</taxon>
    </lineage>
</organism>
<dbReference type="HOGENOM" id="CLU_088451_0_0_1"/>
<name>D4A9L9_RAT</name>
<dbReference type="InterPro" id="IPR036249">
    <property type="entry name" value="Thioredoxin-like_sf"/>
</dbReference>
<evidence type="ECO:0000313" key="3">
    <source>
        <dbReference type="Ensembl" id="ENSRNOP00000052551.3"/>
    </source>
</evidence>
<sequence length="297" mass="33430">MTHSPFSSSAPTPILNIHGPHQRRTMKITWSRCLILSLVLSCRLVPEATADVEETSEGLGTPREPRWLTDIPATVELIAAAEVAVIGFFQDLEIPIVSIFRSMAQQFQDVSFGISNHSEVLTHYNVTSNSICLFRLVDNKQLRLDAEDIDDLDAAKLSRFIHLNNLHWVTEYSPMIGAGLFNTMVQTHLLLIMNKASPEYEESLRSYQKAAKLFQGQILFVLVDSGKRENGKVIAYFRLKESQLPALAIYESVDDKWDALTITEVTVEKVQSFCNGFLKGMLLRDQKAENDSGKEEL</sequence>
<feature type="signal peptide" evidence="2">
    <location>
        <begin position="1"/>
        <end position="50"/>
    </location>
</feature>
<dbReference type="CDD" id="cd02981">
    <property type="entry name" value="PDI_b_family"/>
    <property type="match status" value="1"/>
</dbReference>
<dbReference type="Gene3D" id="3.40.30.10">
    <property type="entry name" value="Glutaredoxin"/>
    <property type="match status" value="2"/>
</dbReference>